<evidence type="ECO:0000259" key="12">
    <source>
        <dbReference type="Pfam" id="PF00149"/>
    </source>
</evidence>
<dbReference type="InterPro" id="IPR004843">
    <property type="entry name" value="Calcineurin-like_PHP"/>
</dbReference>
<reference evidence="13 14" key="1">
    <citation type="submission" date="2023-10" db="EMBL/GenBank/DDBJ databases">
        <title>Chromosome-scale genome assembly provides insights into flower coloration mechanisms of Canna indica.</title>
        <authorList>
            <person name="Li C."/>
        </authorList>
    </citation>
    <scope>NUCLEOTIDE SEQUENCE [LARGE SCALE GENOMIC DNA]</scope>
    <source>
        <tissue evidence="13">Flower</tissue>
    </source>
</reference>
<comment type="cofactor">
    <cofactor evidence="1">
        <name>Mn(2+)</name>
        <dbReference type="ChEBI" id="CHEBI:29035"/>
    </cofactor>
</comment>
<keyword evidence="6" id="KW-0378">Hydrolase</keyword>
<dbReference type="SUPFAM" id="SSF56300">
    <property type="entry name" value="Metallo-dependent phosphatases"/>
    <property type="match status" value="1"/>
</dbReference>
<accession>A0AAQ3L2L3</accession>
<evidence type="ECO:0000256" key="3">
    <source>
        <dbReference type="ARBA" id="ARBA00008895"/>
    </source>
</evidence>
<dbReference type="PANTHER" id="PTHR13315">
    <property type="entry name" value="METALLO PHOSPHOESTERASE RELATED"/>
    <property type="match status" value="1"/>
</dbReference>
<keyword evidence="7 10" id="KW-1133">Transmembrane helix</keyword>
<evidence type="ECO:0000256" key="7">
    <source>
        <dbReference type="ARBA" id="ARBA00022989"/>
    </source>
</evidence>
<organism evidence="13 14">
    <name type="scientific">Canna indica</name>
    <name type="common">Indian-shot</name>
    <dbReference type="NCBI Taxonomy" id="4628"/>
    <lineage>
        <taxon>Eukaryota</taxon>
        <taxon>Viridiplantae</taxon>
        <taxon>Streptophyta</taxon>
        <taxon>Embryophyta</taxon>
        <taxon>Tracheophyta</taxon>
        <taxon>Spermatophyta</taxon>
        <taxon>Magnoliopsida</taxon>
        <taxon>Liliopsida</taxon>
        <taxon>Zingiberales</taxon>
        <taxon>Cannaceae</taxon>
        <taxon>Canna</taxon>
    </lineage>
</organism>
<dbReference type="GO" id="GO:0006506">
    <property type="term" value="P:GPI anchor biosynthetic process"/>
    <property type="evidence" value="ECO:0007669"/>
    <property type="project" value="InterPro"/>
</dbReference>
<keyword evidence="9" id="KW-0464">Manganese</keyword>
<protein>
    <submittedName>
        <fullName evidence="13">Metallophosphoesterase 1-like</fullName>
    </submittedName>
</protein>
<keyword evidence="14" id="KW-1185">Reference proteome</keyword>
<evidence type="ECO:0000256" key="5">
    <source>
        <dbReference type="ARBA" id="ARBA00022723"/>
    </source>
</evidence>
<dbReference type="EMBL" id="CP136898">
    <property type="protein sequence ID" value="WOL19414.1"/>
    <property type="molecule type" value="Genomic_DNA"/>
</dbReference>
<dbReference type="Proteomes" id="UP001327560">
    <property type="component" value="Chromosome 9"/>
</dbReference>
<feature type="chain" id="PRO_5042973615" evidence="11">
    <location>
        <begin position="19"/>
        <end position="389"/>
    </location>
</feature>
<dbReference type="GO" id="GO:0046872">
    <property type="term" value="F:metal ion binding"/>
    <property type="evidence" value="ECO:0007669"/>
    <property type="project" value="UniProtKB-KW"/>
</dbReference>
<dbReference type="AlphaFoldDB" id="A0AAQ3L2L3"/>
<comment type="similarity">
    <text evidence="3">Belongs to the metallophosphoesterase superfamily. MPPE1 family.</text>
</comment>
<keyword evidence="4 10" id="KW-0812">Transmembrane</keyword>
<feature type="domain" description="Calcineurin-like phosphoesterase" evidence="12">
    <location>
        <begin position="73"/>
        <end position="309"/>
    </location>
</feature>
<dbReference type="InterPro" id="IPR029052">
    <property type="entry name" value="Metallo-depent_PP-like"/>
</dbReference>
<dbReference type="Pfam" id="PF00149">
    <property type="entry name" value="Metallophos"/>
    <property type="match status" value="1"/>
</dbReference>
<dbReference type="Gene3D" id="3.60.21.10">
    <property type="match status" value="1"/>
</dbReference>
<evidence type="ECO:0000256" key="9">
    <source>
        <dbReference type="ARBA" id="ARBA00023211"/>
    </source>
</evidence>
<feature type="transmembrane region" description="Helical" evidence="10">
    <location>
        <begin position="360"/>
        <end position="379"/>
    </location>
</feature>
<gene>
    <name evidence="13" type="ORF">Cni_G28212</name>
</gene>
<evidence type="ECO:0000256" key="4">
    <source>
        <dbReference type="ARBA" id="ARBA00022692"/>
    </source>
</evidence>
<evidence type="ECO:0000256" key="8">
    <source>
        <dbReference type="ARBA" id="ARBA00023136"/>
    </source>
</evidence>
<dbReference type="PANTHER" id="PTHR13315:SF0">
    <property type="entry name" value="METALLOPHOSPHOESTERASE 1"/>
    <property type="match status" value="1"/>
</dbReference>
<keyword evidence="8 10" id="KW-0472">Membrane</keyword>
<evidence type="ECO:0000256" key="11">
    <source>
        <dbReference type="SAM" id="SignalP"/>
    </source>
</evidence>
<evidence type="ECO:0000256" key="2">
    <source>
        <dbReference type="ARBA" id="ARBA00004141"/>
    </source>
</evidence>
<feature type="signal peptide" evidence="11">
    <location>
        <begin position="1"/>
        <end position="18"/>
    </location>
</feature>
<proteinExistence type="inferred from homology"/>
<sequence length="389" mass="43544">MAFLRSVLPLLVVSAIFAVEHMISEPYCVVSGRGGEGASHPDDLKVMMVADLLLLGSDAGYVETRFRDSFKSKFFRKSLEKLKPDMIVVLGDISAKGWQLTGSKWLTVLQQFYKILGPAVEFPLHIALGDRDIGECSELDEQFISQIVSNMPGLGSSGCSAFAIGNISFVSLNAVSLLCGNNDLRFSVEKVIERESNDLRKQIKETMEKNSKPTVRTEDSDNFHWRDNQMEPHSGPVLLLHFPLYREKRSICRDEGISAYSCNCLEKVEDSKFVDAGPYELERTLPVNATEYIFQALKPRIVFSAHSHSFCDHTHSDGTREVTVPSMTWGTGKKPEFVSVIFGQKKAVSVKHCSFASEQYVILSHFGLFMLFIPILLVFTSSHFVTAMY</sequence>
<evidence type="ECO:0000256" key="1">
    <source>
        <dbReference type="ARBA" id="ARBA00001936"/>
    </source>
</evidence>
<evidence type="ECO:0000313" key="13">
    <source>
        <dbReference type="EMBL" id="WOL19414.1"/>
    </source>
</evidence>
<keyword evidence="11" id="KW-0732">Signal</keyword>
<dbReference type="FunFam" id="3.60.21.10:FF:000135">
    <property type="entry name" value="Os06g0222800 protein"/>
    <property type="match status" value="1"/>
</dbReference>
<evidence type="ECO:0000256" key="6">
    <source>
        <dbReference type="ARBA" id="ARBA00022801"/>
    </source>
</evidence>
<evidence type="ECO:0000313" key="14">
    <source>
        <dbReference type="Proteomes" id="UP001327560"/>
    </source>
</evidence>
<keyword evidence="5" id="KW-0479">Metal-binding</keyword>
<dbReference type="GO" id="GO:0016787">
    <property type="term" value="F:hydrolase activity"/>
    <property type="evidence" value="ECO:0007669"/>
    <property type="project" value="UniProtKB-KW"/>
</dbReference>
<dbReference type="GO" id="GO:0016020">
    <property type="term" value="C:membrane"/>
    <property type="evidence" value="ECO:0007669"/>
    <property type="project" value="GOC"/>
</dbReference>
<name>A0AAQ3L2L3_9LILI</name>
<comment type="subcellular location">
    <subcellularLocation>
        <location evidence="2">Membrane</location>
        <topology evidence="2">Multi-pass membrane protein</topology>
    </subcellularLocation>
</comment>
<evidence type="ECO:0000256" key="10">
    <source>
        <dbReference type="SAM" id="Phobius"/>
    </source>
</evidence>
<dbReference type="InterPro" id="IPR033308">
    <property type="entry name" value="PGAP5/Cdc1/Ted1"/>
</dbReference>